<evidence type="ECO:0000313" key="2">
    <source>
        <dbReference type="Proteomes" id="UP001172457"/>
    </source>
</evidence>
<organism evidence="1 2">
    <name type="scientific">Centaurea solstitialis</name>
    <name type="common">yellow star-thistle</name>
    <dbReference type="NCBI Taxonomy" id="347529"/>
    <lineage>
        <taxon>Eukaryota</taxon>
        <taxon>Viridiplantae</taxon>
        <taxon>Streptophyta</taxon>
        <taxon>Embryophyta</taxon>
        <taxon>Tracheophyta</taxon>
        <taxon>Spermatophyta</taxon>
        <taxon>Magnoliopsida</taxon>
        <taxon>eudicotyledons</taxon>
        <taxon>Gunneridae</taxon>
        <taxon>Pentapetalae</taxon>
        <taxon>asterids</taxon>
        <taxon>campanulids</taxon>
        <taxon>Asterales</taxon>
        <taxon>Asteraceae</taxon>
        <taxon>Carduoideae</taxon>
        <taxon>Cardueae</taxon>
        <taxon>Centaureinae</taxon>
        <taxon>Centaurea</taxon>
    </lineage>
</organism>
<dbReference type="AlphaFoldDB" id="A0AA38VX38"/>
<accession>A0AA38VX38</accession>
<comment type="caution">
    <text evidence="1">The sequence shown here is derived from an EMBL/GenBank/DDBJ whole genome shotgun (WGS) entry which is preliminary data.</text>
</comment>
<dbReference type="Proteomes" id="UP001172457">
    <property type="component" value="Chromosome 7"/>
</dbReference>
<proteinExistence type="predicted"/>
<sequence length="248" mass="28854">MAEEKDDETPTDIGRHLCLPPSYKEFKHTLKHHKEELSLVQLDSHVRLRKSFRDQESEKEKVKPDVGHPFIHMVKEKQVLYDVLFVPRLVGVVQRLSRDATEESRNASNPLSNFEKSRFDSSSSGVIICLYVDDMLIFGTDQLQVDENKSLLSSKFTMKDMVLSHQILKFAIWFWRPWNGKVQKKAEKTWKLDKVNSESFSRPRSFKLGAAKRANSRMFMLFTDFASIMKILAPRSRQRPSTEDSKTC</sequence>
<gene>
    <name evidence="1" type="ORF">OSB04_027848</name>
</gene>
<keyword evidence="2" id="KW-1185">Reference proteome</keyword>
<evidence type="ECO:0000313" key="1">
    <source>
        <dbReference type="EMBL" id="KAJ9541342.1"/>
    </source>
</evidence>
<evidence type="ECO:0008006" key="3">
    <source>
        <dbReference type="Google" id="ProtNLM"/>
    </source>
</evidence>
<protein>
    <recommendedName>
        <fullName evidence="3">Reverse transcriptase Ty1/copia-type domain-containing protein</fullName>
    </recommendedName>
</protein>
<reference evidence="1" key="1">
    <citation type="submission" date="2023-03" db="EMBL/GenBank/DDBJ databases">
        <title>Chromosome-scale reference genome and RAD-based genetic map of yellow starthistle (Centaurea solstitialis) reveal putative structural variation and QTLs associated with invader traits.</title>
        <authorList>
            <person name="Reatini B."/>
            <person name="Cang F.A."/>
            <person name="Jiang Q."/>
            <person name="Mckibben M.T.W."/>
            <person name="Barker M.S."/>
            <person name="Rieseberg L.H."/>
            <person name="Dlugosch K.M."/>
        </authorList>
    </citation>
    <scope>NUCLEOTIDE SEQUENCE</scope>
    <source>
        <strain evidence="1">CAN-66</strain>
        <tissue evidence="1">Leaf</tissue>
    </source>
</reference>
<dbReference type="EMBL" id="JARYMX010000007">
    <property type="protein sequence ID" value="KAJ9541342.1"/>
    <property type="molecule type" value="Genomic_DNA"/>
</dbReference>
<name>A0AA38VX38_9ASTR</name>